<dbReference type="eggNOG" id="ENOG5033UWB">
    <property type="taxonomic scope" value="Bacteria"/>
</dbReference>
<keyword evidence="1" id="KW-0472">Membrane</keyword>
<evidence type="ECO:0000313" key="3">
    <source>
        <dbReference type="Proteomes" id="UP000000503"/>
    </source>
</evidence>
<keyword evidence="3" id="KW-1185">Reference proteome</keyword>
<feature type="transmembrane region" description="Helical" evidence="1">
    <location>
        <begin position="55"/>
        <end position="81"/>
    </location>
</feature>
<organism evidence="2 3">
    <name type="scientific">Gracilinema caldarium (strain ATCC 51460 / DSM 7334 / H1)</name>
    <name type="common">Treponema caldarium</name>
    <dbReference type="NCBI Taxonomy" id="744872"/>
    <lineage>
        <taxon>Bacteria</taxon>
        <taxon>Pseudomonadati</taxon>
        <taxon>Spirochaetota</taxon>
        <taxon>Spirochaetia</taxon>
        <taxon>Spirochaetales</taxon>
        <taxon>Breznakiellaceae</taxon>
        <taxon>Gracilinema</taxon>
    </lineage>
</organism>
<proteinExistence type="predicted"/>
<evidence type="ECO:0000256" key="1">
    <source>
        <dbReference type="SAM" id="Phobius"/>
    </source>
</evidence>
<keyword evidence="1" id="KW-0812">Transmembrane</keyword>
<protein>
    <submittedName>
        <fullName evidence="2">Uncharacterized protein</fullName>
    </submittedName>
</protein>
<sequence>MRTDVNYHRILHEYLLATENEISIDSAQYKRINIYSHSMGCLPRPSRWSSLLKKYGLLLVFFAHVLRVFWVAFIGCIYALYEALVFAKQWKQLHCDQWPSVSDYILSFSYRASKIVPQFIVEDYAVITMPWEPAVTTAKNVSLCVLLDPYDIVRSYVLSIASILYMSIHGRLPWILQTFTAFRWFVAYLGISKLEGHLYIAEHYDRWAVLADVVAGQKNGRSGGGSNKLSLIQHGSLKNLAMDESFVFDISLEYRMNNVQELFVYDEYSKNIFLTYIIGKECTPKIQYFKPVISTVPMGRRDSRKILFVGHPSSELLQCAMEEYLRSFENIELYYKPHPKNPATSMVTNRTWEIIESVDVFPTVDYIVSYPSTLINEYENIGISAFLHPVHVASADLDDQIDRFKKWFDDNIRHS</sequence>
<evidence type="ECO:0000313" key="2">
    <source>
        <dbReference type="EMBL" id="AEJ18682.1"/>
    </source>
</evidence>
<dbReference type="AlphaFoldDB" id="F8F029"/>
<dbReference type="Proteomes" id="UP000000503">
    <property type="component" value="Chromosome"/>
</dbReference>
<dbReference type="KEGG" id="scd:Spica_0520"/>
<keyword evidence="1" id="KW-1133">Transmembrane helix</keyword>
<dbReference type="STRING" id="744872.Spica_0520"/>
<dbReference type="EMBL" id="CP002868">
    <property type="protein sequence ID" value="AEJ18682.1"/>
    <property type="molecule type" value="Genomic_DNA"/>
</dbReference>
<name>F8F029_GRAC1</name>
<dbReference type="HOGENOM" id="CLU_657027_0_0_12"/>
<gene>
    <name evidence="2" type="ordered locus">Spica_0520</name>
</gene>
<reference evidence="3" key="1">
    <citation type="journal article" date="2013" name="Stand. Genomic Sci.">
        <title>Genome sequence of the thermophilic fresh-water bacterium Spirochaeta caldaria type strain (H1(T)), reclassification of Spirochaeta caldaria, Spirochaeta stenostrepta, and Spirochaeta zuelzerae in the genus Treponema as Treponema caldaria comb. nov., Treponema stenostrepta comb. nov., and Treponema zuelzerae comb. nov., and emendation of the genus Treponema.</title>
        <authorList>
            <person name="Abt B."/>
            <person name="Goker M."/>
            <person name="Scheuner C."/>
            <person name="Han C."/>
            <person name="Lu M."/>
            <person name="Misra M."/>
            <person name="Lapidus A."/>
            <person name="Nolan M."/>
            <person name="Lucas S."/>
            <person name="Hammon N."/>
            <person name="Deshpande S."/>
            <person name="Cheng J.F."/>
            <person name="Tapia R."/>
            <person name="Goodwin L.A."/>
            <person name="Pitluck S."/>
            <person name="Liolios K."/>
            <person name="Pagani I."/>
            <person name="Ivanova N."/>
            <person name="Mavromatis K."/>
            <person name="Mikhailova N."/>
            <person name="Huntemann M."/>
            <person name="Pati A."/>
            <person name="Chen A."/>
            <person name="Palaniappan K."/>
            <person name="Land M."/>
            <person name="Hauser L."/>
            <person name="Jeffries C.D."/>
            <person name="Rohde M."/>
            <person name="Spring S."/>
            <person name="Gronow S."/>
            <person name="Detter J.C."/>
            <person name="Bristow J."/>
            <person name="Eisen J.A."/>
            <person name="Markowitz V."/>
            <person name="Hugenholtz P."/>
            <person name="Kyrpides N.C."/>
            <person name="Woyke T."/>
            <person name="Klenk H.P."/>
        </authorList>
    </citation>
    <scope>NUCLEOTIDE SEQUENCE</scope>
    <source>
        <strain evidence="3">ATCC 51460 / DSM 7334 / H1</strain>
    </source>
</reference>
<accession>F8F029</accession>